<dbReference type="Pfam" id="PF00528">
    <property type="entry name" value="BPD_transp_1"/>
    <property type="match status" value="1"/>
</dbReference>
<dbReference type="SUPFAM" id="SSF161098">
    <property type="entry name" value="MetI-like"/>
    <property type="match status" value="1"/>
</dbReference>
<protein>
    <submittedName>
        <fullName evidence="9">Glutathione transport system permease protein GsiC</fullName>
    </submittedName>
</protein>
<dbReference type="RefSeq" id="WP_089780530.1">
    <property type="nucleotide sequence ID" value="NZ_CABLRR010000003.1"/>
</dbReference>
<keyword evidence="6 7" id="KW-0472">Membrane</keyword>
<evidence type="ECO:0000256" key="6">
    <source>
        <dbReference type="ARBA" id="ARBA00023136"/>
    </source>
</evidence>
<evidence type="ECO:0000313" key="9">
    <source>
        <dbReference type="EMBL" id="CQR51969.1"/>
    </source>
</evidence>
<dbReference type="EMBL" id="CSTE01000003">
    <property type="protein sequence ID" value="CQR51969.1"/>
    <property type="molecule type" value="Genomic_DNA"/>
</dbReference>
<keyword evidence="4 7" id="KW-0812">Transmembrane</keyword>
<evidence type="ECO:0000256" key="3">
    <source>
        <dbReference type="ARBA" id="ARBA00022475"/>
    </source>
</evidence>
<keyword evidence="2 7" id="KW-0813">Transport</keyword>
<dbReference type="InterPro" id="IPR000515">
    <property type="entry name" value="MetI-like"/>
</dbReference>
<dbReference type="OrthoDB" id="44105at2157"/>
<proteinExistence type="inferred from homology"/>
<dbReference type="PANTHER" id="PTHR43163">
    <property type="entry name" value="DIPEPTIDE TRANSPORT SYSTEM PERMEASE PROTEIN DPPB-RELATED"/>
    <property type="match status" value="1"/>
</dbReference>
<name>A0A0D6JU30_9EURY</name>
<dbReference type="PANTHER" id="PTHR43163:SF6">
    <property type="entry name" value="DIPEPTIDE TRANSPORT SYSTEM PERMEASE PROTEIN DPPB-RELATED"/>
    <property type="match status" value="1"/>
</dbReference>
<dbReference type="Gene3D" id="1.10.3720.10">
    <property type="entry name" value="MetI-like"/>
    <property type="match status" value="1"/>
</dbReference>
<organism evidence="9 10">
    <name type="scientific">Haloferax massiliensis</name>
    <dbReference type="NCBI Taxonomy" id="1476858"/>
    <lineage>
        <taxon>Archaea</taxon>
        <taxon>Methanobacteriati</taxon>
        <taxon>Methanobacteriota</taxon>
        <taxon>Stenosarchaea group</taxon>
        <taxon>Halobacteria</taxon>
        <taxon>Halobacteriales</taxon>
        <taxon>Haloferacaceae</taxon>
        <taxon>Haloferax</taxon>
    </lineage>
</organism>
<comment type="similarity">
    <text evidence="7">Belongs to the binding-protein-dependent transport system permease family.</text>
</comment>
<feature type="transmembrane region" description="Helical" evidence="7">
    <location>
        <begin position="297"/>
        <end position="323"/>
    </location>
</feature>
<accession>A0A0D6JU30</accession>
<feature type="transmembrane region" description="Helical" evidence="7">
    <location>
        <begin position="189"/>
        <end position="212"/>
    </location>
</feature>
<dbReference type="Proteomes" id="UP000198902">
    <property type="component" value="Unassembled WGS sequence"/>
</dbReference>
<dbReference type="InterPro" id="IPR045621">
    <property type="entry name" value="BPD_transp_1_N"/>
</dbReference>
<feature type="transmembrane region" description="Helical" evidence="7">
    <location>
        <begin position="12"/>
        <end position="32"/>
    </location>
</feature>
<dbReference type="Pfam" id="PF19300">
    <property type="entry name" value="BPD_transp_1_N"/>
    <property type="match status" value="1"/>
</dbReference>
<feature type="domain" description="ABC transmembrane type-1" evidence="8">
    <location>
        <begin position="98"/>
        <end position="320"/>
    </location>
</feature>
<feature type="transmembrane region" description="Helical" evidence="7">
    <location>
        <begin position="134"/>
        <end position="161"/>
    </location>
</feature>
<dbReference type="CDD" id="cd06261">
    <property type="entry name" value="TM_PBP2"/>
    <property type="match status" value="1"/>
</dbReference>
<sequence length="335" mass="35768">MTTTGYIGRRLLQIVPVLLFVVTVTFVLINSIPGDPVRILVGPSADAAAIEAARARYGLDQPLYVRYVKYVAAVATGDFGTSIHYGGVPVTEKILERLPVTLLLLASSFTLAIGSAIPLGIFAAKNRNNGYDHLARITSLVGVSTPSFWVGLLLIIVFAYYGDLLPPSGLVMPWADPASVDGATSRLDVLATAASHLILPSITLGTLQMAAITRIERSSMLEVLNKDYVQLARAYGVSERTILRRQAFKNAQLPVLTVIGIQMTTALGGAVLTETVFNINGMGNLIITAVRAQDYQLIMGTTIFFAIVFVLGVLVVDVLYAVIDPRISYGGGAGE</sequence>
<reference evidence="10" key="1">
    <citation type="submission" date="2015-03" db="EMBL/GenBank/DDBJ databases">
        <authorList>
            <person name="Urmite Genomes"/>
        </authorList>
    </citation>
    <scope>NUCLEOTIDE SEQUENCE [LARGE SCALE GENOMIC DNA]</scope>
    <source>
        <strain evidence="10">Arc-Hr</strain>
    </source>
</reference>
<evidence type="ECO:0000313" key="10">
    <source>
        <dbReference type="Proteomes" id="UP000198902"/>
    </source>
</evidence>
<evidence type="ECO:0000256" key="4">
    <source>
        <dbReference type="ARBA" id="ARBA00022692"/>
    </source>
</evidence>
<evidence type="ECO:0000256" key="2">
    <source>
        <dbReference type="ARBA" id="ARBA00022448"/>
    </source>
</evidence>
<dbReference type="AlphaFoldDB" id="A0A0D6JU30"/>
<dbReference type="PROSITE" id="PS50928">
    <property type="entry name" value="ABC_TM1"/>
    <property type="match status" value="1"/>
</dbReference>
<evidence type="ECO:0000259" key="8">
    <source>
        <dbReference type="PROSITE" id="PS50928"/>
    </source>
</evidence>
<keyword evidence="10" id="KW-1185">Reference proteome</keyword>
<feature type="transmembrane region" description="Helical" evidence="7">
    <location>
        <begin position="253"/>
        <end position="277"/>
    </location>
</feature>
<dbReference type="GO" id="GO:0005886">
    <property type="term" value="C:plasma membrane"/>
    <property type="evidence" value="ECO:0007669"/>
    <property type="project" value="UniProtKB-SubCell"/>
</dbReference>
<comment type="subcellular location">
    <subcellularLocation>
        <location evidence="1 7">Cell membrane</location>
        <topology evidence="1 7">Multi-pass membrane protein</topology>
    </subcellularLocation>
</comment>
<evidence type="ECO:0000256" key="7">
    <source>
        <dbReference type="RuleBase" id="RU363032"/>
    </source>
</evidence>
<evidence type="ECO:0000256" key="5">
    <source>
        <dbReference type="ARBA" id="ARBA00022989"/>
    </source>
</evidence>
<evidence type="ECO:0000256" key="1">
    <source>
        <dbReference type="ARBA" id="ARBA00004651"/>
    </source>
</evidence>
<keyword evidence="5 7" id="KW-1133">Transmembrane helix</keyword>
<keyword evidence="3" id="KW-1003">Cell membrane</keyword>
<feature type="transmembrane region" description="Helical" evidence="7">
    <location>
        <begin position="100"/>
        <end position="122"/>
    </location>
</feature>
<dbReference type="InterPro" id="IPR035906">
    <property type="entry name" value="MetI-like_sf"/>
</dbReference>
<dbReference type="GO" id="GO:0055085">
    <property type="term" value="P:transmembrane transport"/>
    <property type="evidence" value="ECO:0007669"/>
    <property type="project" value="InterPro"/>
</dbReference>
<gene>
    <name evidence="9" type="primary">gsiC_3</name>
    <name evidence="9" type="ORF">BN996_02914</name>
</gene>